<name>A0A2G8S2U6_9APHY</name>
<keyword evidence="2" id="KW-0732">Signal</keyword>
<dbReference type="EMBL" id="AYKW01000033">
    <property type="protein sequence ID" value="PIL27868.1"/>
    <property type="molecule type" value="Genomic_DNA"/>
</dbReference>
<dbReference type="Proteomes" id="UP000230002">
    <property type="component" value="Unassembled WGS sequence"/>
</dbReference>
<feature type="chain" id="PRO_5013600725" description="DUF7223 domain-containing protein" evidence="2">
    <location>
        <begin position="19"/>
        <end position="595"/>
    </location>
</feature>
<evidence type="ECO:0000313" key="4">
    <source>
        <dbReference type="EMBL" id="PIL27868.1"/>
    </source>
</evidence>
<dbReference type="AlphaFoldDB" id="A0A2G8S2U6"/>
<dbReference type="Pfam" id="PF23865">
    <property type="entry name" value="DUF7223"/>
    <property type="match status" value="1"/>
</dbReference>
<sequence length="595" mass="62287">MVVLGVLSVTLFPILTLAANDWTQPCHTGGCQWDLPSDRGSGTMLLERSHTAISDVAPVGGWTILDCDATTADQEIRLVCHDPSKCDHLYQNGAENTLVRLPEDCSSEPFAVVTRVWDHDNQSIPPSARSLLERRGSPQRSVQGISLSTDFASADFNQHGNVSVFLFGSSVPGLDTQTLETSSCDSTAGYLSSQGCNSPSTALSPLNPEEWILEALSKLAGGSQNGSYAFPDQTFQTNLFNDSLSCPQSGTVPAFGWSISVDLNSTVTGSFNYAVAVAGKLAALDAAAVSLLVSFNSTIDSTLSLDADLTGSLSTGDITLFSIGLPGLDFGSIFKIGPTFNIYAEADASIEANLELDVDILYTVSGSQLVYPSPSSPAQGTYAPGDSNVRLSAGPNVTARAQLSAHLKPSLEFGLSLAGHDTGLYLALDAFTELDLSLTAAASGSISSDGSNSTSAGAGGCVDIFTGLSVSAGADADLLGLFGPADDKVVLYDEEFDLYKTCFGDSDAFQKQKRDSTSSYNYRPAWGSGRRVPLLLFEQNLRKDHRRVPPPGAVAVMEVQAAASTPPKSGKGLSCSASPAGELAPIVSQKVNATR</sequence>
<comment type="caution">
    <text evidence="4">The sequence shown here is derived from an EMBL/GenBank/DDBJ whole genome shotgun (WGS) entry which is preliminary data.</text>
</comment>
<feature type="signal peptide" evidence="2">
    <location>
        <begin position="1"/>
        <end position="18"/>
    </location>
</feature>
<feature type="region of interest" description="Disordered" evidence="1">
    <location>
        <begin position="560"/>
        <end position="579"/>
    </location>
</feature>
<organism evidence="4 5">
    <name type="scientific">Ganoderma sinense ZZ0214-1</name>
    <dbReference type="NCBI Taxonomy" id="1077348"/>
    <lineage>
        <taxon>Eukaryota</taxon>
        <taxon>Fungi</taxon>
        <taxon>Dikarya</taxon>
        <taxon>Basidiomycota</taxon>
        <taxon>Agaricomycotina</taxon>
        <taxon>Agaricomycetes</taxon>
        <taxon>Polyporales</taxon>
        <taxon>Polyporaceae</taxon>
        <taxon>Ganoderma</taxon>
    </lineage>
</organism>
<accession>A0A2G8S2U6</accession>
<protein>
    <recommendedName>
        <fullName evidence="3">DUF7223 domain-containing protein</fullName>
    </recommendedName>
</protein>
<proteinExistence type="predicted"/>
<keyword evidence="5" id="KW-1185">Reference proteome</keyword>
<dbReference type="OrthoDB" id="73875at2759"/>
<evidence type="ECO:0000256" key="2">
    <source>
        <dbReference type="SAM" id="SignalP"/>
    </source>
</evidence>
<evidence type="ECO:0000313" key="5">
    <source>
        <dbReference type="Proteomes" id="UP000230002"/>
    </source>
</evidence>
<evidence type="ECO:0000259" key="3">
    <source>
        <dbReference type="Pfam" id="PF23865"/>
    </source>
</evidence>
<feature type="domain" description="DUF7223" evidence="3">
    <location>
        <begin position="256"/>
        <end position="503"/>
    </location>
</feature>
<dbReference type="InterPro" id="IPR055647">
    <property type="entry name" value="DUF7223"/>
</dbReference>
<gene>
    <name evidence="4" type="ORF">GSI_09990</name>
</gene>
<evidence type="ECO:0000256" key="1">
    <source>
        <dbReference type="SAM" id="MobiDB-lite"/>
    </source>
</evidence>
<dbReference type="STRING" id="1077348.A0A2G8S2U6"/>
<reference evidence="4 5" key="1">
    <citation type="journal article" date="2015" name="Sci. Rep.">
        <title>Chromosome-level genome map provides insights into diverse defense mechanisms in the medicinal fungus Ganoderma sinense.</title>
        <authorList>
            <person name="Zhu Y."/>
            <person name="Xu J."/>
            <person name="Sun C."/>
            <person name="Zhou S."/>
            <person name="Xu H."/>
            <person name="Nelson D.R."/>
            <person name="Qian J."/>
            <person name="Song J."/>
            <person name="Luo H."/>
            <person name="Xiang L."/>
            <person name="Li Y."/>
            <person name="Xu Z."/>
            <person name="Ji A."/>
            <person name="Wang L."/>
            <person name="Lu S."/>
            <person name="Hayward A."/>
            <person name="Sun W."/>
            <person name="Li X."/>
            <person name="Schwartz D.C."/>
            <person name="Wang Y."/>
            <person name="Chen S."/>
        </authorList>
    </citation>
    <scope>NUCLEOTIDE SEQUENCE [LARGE SCALE GENOMIC DNA]</scope>
    <source>
        <strain evidence="4 5">ZZ0214-1</strain>
    </source>
</reference>